<dbReference type="InterPro" id="IPR011990">
    <property type="entry name" value="TPR-like_helical_dom_sf"/>
</dbReference>
<dbReference type="PANTHER" id="PTHR13471">
    <property type="entry name" value="TETRATRICOPEPTIDE-LIKE HELICAL"/>
    <property type="match status" value="1"/>
</dbReference>
<dbReference type="Pfam" id="PF08424">
    <property type="entry name" value="NRDE-2"/>
    <property type="match status" value="1"/>
</dbReference>
<dbReference type="SUPFAM" id="SSF48452">
    <property type="entry name" value="TPR-like"/>
    <property type="match status" value="1"/>
</dbReference>
<evidence type="ECO:0000256" key="4">
    <source>
        <dbReference type="SAM" id="MobiDB-lite"/>
    </source>
</evidence>
<evidence type="ECO:0000256" key="3">
    <source>
        <dbReference type="ARBA" id="ARBA00023242"/>
    </source>
</evidence>
<dbReference type="EMBL" id="WIGO01000022">
    <property type="protein sequence ID" value="KAF6837872.1"/>
    <property type="molecule type" value="Genomic_DNA"/>
</dbReference>
<evidence type="ECO:0000313" key="6">
    <source>
        <dbReference type="Proteomes" id="UP000654918"/>
    </source>
</evidence>
<feature type="compositionally biased region" description="Basic and acidic residues" evidence="4">
    <location>
        <begin position="270"/>
        <end position="281"/>
    </location>
</feature>
<feature type="compositionally biased region" description="Pro residues" evidence="4">
    <location>
        <begin position="20"/>
        <end position="29"/>
    </location>
</feature>
<feature type="compositionally biased region" description="Acidic residues" evidence="4">
    <location>
        <begin position="258"/>
        <end position="269"/>
    </location>
</feature>
<reference evidence="5" key="1">
    <citation type="journal article" date="2020" name="Phytopathology">
        <title>Genome Sequence Resources of Colletotrichum truncatum, C. plurivorum, C. musicola, and C. sojae: Four Species Pathogenic to Soybean (Glycine max).</title>
        <authorList>
            <person name="Rogerio F."/>
            <person name="Boufleur T.R."/>
            <person name="Ciampi-Guillardi M."/>
            <person name="Sukno S.A."/>
            <person name="Thon M.R."/>
            <person name="Massola Junior N.S."/>
            <person name="Baroncelli R."/>
        </authorList>
    </citation>
    <scope>NUCLEOTIDE SEQUENCE</scope>
    <source>
        <strain evidence="5">LFN00145</strain>
    </source>
</reference>
<accession>A0A8H6NLB8</accession>
<dbReference type="GO" id="GO:0031048">
    <property type="term" value="P:regulatory ncRNA-mediated heterochromatin formation"/>
    <property type="evidence" value="ECO:0007669"/>
    <property type="project" value="TreeGrafter"/>
</dbReference>
<keyword evidence="6" id="KW-1185">Reference proteome</keyword>
<evidence type="ECO:0000256" key="1">
    <source>
        <dbReference type="ARBA" id="ARBA00004123"/>
    </source>
</evidence>
<feature type="region of interest" description="Disordered" evidence="4">
    <location>
        <begin position="1"/>
        <end position="122"/>
    </location>
</feature>
<keyword evidence="3" id="KW-0539">Nucleus</keyword>
<evidence type="ECO:0000256" key="2">
    <source>
        <dbReference type="ARBA" id="ARBA00009265"/>
    </source>
</evidence>
<dbReference type="GO" id="GO:1902369">
    <property type="term" value="P:negative regulation of RNA catabolic process"/>
    <property type="evidence" value="ECO:0007669"/>
    <property type="project" value="TreeGrafter"/>
</dbReference>
<feature type="compositionally biased region" description="Basic and acidic residues" evidence="4">
    <location>
        <begin position="71"/>
        <end position="85"/>
    </location>
</feature>
<proteinExistence type="inferred from homology"/>
<comment type="subcellular location">
    <subcellularLocation>
        <location evidence="1">Nucleus</location>
    </subcellularLocation>
</comment>
<dbReference type="InterPro" id="IPR013633">
    <property type="entry name" value="NRDE-2"/>
</dbReference>
<feature type="compositionally biased region" description="Basic and acidic residues" evidence="4">
    <location>
        <begin position="95"/>
        <end position="113"/>
    </location>
</feature>
<dbReference type="Gene3D" id="1.25.40.10">
    <property type="entry name" value="Tetratricopeptide repeat domain"/>
    <property type="match status" value="1"/>
</dbReference>
<dbReference type="GO" id="GO:0071013">
    <property type="term" value="C:catalytic step 2 spliceosome"/>
    <property type="evidence" value="ECO:0007669"/>
    <property type="project" value="TreeGrafter"/>
</dbReference>
<evidence type="ECO:0000313" key="5">
    <source>
        <dbReference type="EMBL" id="KAF6837872.1"/>
    </source>
</evidence>
<organism evidence="5 6">
    <name type="scientific">Colletotrichum plurivorum</name>
    <dbReference type="NCBI Taxonomy" id="2175906"/>
    <lineage>
        <taxon>Eukaryota</taxon>
        <taxon>Fungi</taxon>
        <taxon>Dikarya</taxon>
        <taxon>Ascomycota</taxon>
        <taxon>Pezizomycotina</taxon>
        <taxon>Sordariomycetes</taxon>
        <taxon>Hypocreomycetidae</taxon>
        <taxon>Glomerellales</taxon>
        <taxon>Glomerellaceae</taxon>
        <taxon>Colletotrichum</taxon>
        <taxon>Colletotrichum orchidearum species complex</taxon>
    </lineage>
</organism>
<feature type="compositionally biased region" description="Basic and acidic residues" evidence="4">
    <location>
        <begin position="230"/>
        <end position="257"/>
    </location>
</feature>
<feature type="region of interest" description="Disordered" evidence="4">
    <location>
        <begin position="216"/>
        <end position="281"/>
    </location>
</feature>
<comment type="caution">
    <text evidence="5">The sequence shown here is derived from an EMBL/GenBank/DDBJ whole genome shotgun (WGS) entry which is preliminary data.</text>
</comment>
<dbReference type="PANTHER" id="PTHR13471:SF0">
    <property type="entry name" value="NUCLEAR EXOSOME REGULATOR NRDE2"/>
    <property type="match status" value="1"/>
</dbReference>
<dbReference type="AlphaFoldDB" id="A0A8H6NLB8"/>
<name>A0A8H6NLB8_9PEZI</name>
<sequence>MPDSGEKKLTVPKFSSFKPKAPPPAPSPRPSDAESNRDREGGGADEVTKDRRSRHDSRHRDDRSKKHRSEHHRERHSEHRSERRSEHRHHHRRDRERSRSKEPLTAAETKETAKSVSDQVGDGLFIIDKKGDPLIRRYGGNDRARVPLYRRGGRGRVLGSDGYLYIHRDGPREEFSIRMPGEGSSTIRDRALFQATTHRVKTKRIRVRNHEEVDNEEDFVPLSNSAKRRRTEDPESSGDERPSYRSIEGKAKAHEFSDSDLDYDSETHEDDLNPGKDDPLKQRSILLSRRVKEQPDDIAGWLELISHQDVLLKAGESLDRNVTTGEVHSFAEIKISMYQSALAKAKRPEDEERLLLGLMLEGATAWSPSKLETRWADTIKKHGSSFCLWKANVDCQLANLTKFQYQNIRALHVDRLRAVAKQTPVSTSPAPGQRMEDSEVARYQQMVYVFLRATRFIYDAGYREMAVAAWQALLELNLQRPPVCGNMTEAQILDTFRDFWEDETLRIGENGAPGWNHYVQVNGAVDPPGTQRDDDTVQQSRDVYKSWGATERLRASISRTPARATDDALEDDPYRIVMFSDIEDLLFVIPTEAVSTIWRELVDGLLLFCCLPPAFRTSKWTEAAEDDPLIVGGLSLFESDVLEKPNEPDVMDESKRIPIFKQDGMRCSTSQDLLFAGSSWFSLLNGWAQTSKMHDGPVDLTWVANALRQLVTSGGRNGLAEYCLAVDMVNDRKTTKKRAKALIKRDPANLRLYNAYALAESAQGNADVARQVISSATGLATSPNLSQGLILWTTWAWMELEAVNNTKAVVRLCAAVDETLRNSPESTAATPTQAMRAFQMLLDSLEQQISTKKLDDAVTTAECLTLLVYLTAQETSEPTSETQGSISAAMERLWTVSSDLCSQGLAKSHSHERLLQFGARLLYHHASRGPFRRVYLREQLTQCIEIFPRNTIFLTLFSWASTTFGVGDPVRNTLRKITLTIANDCISSRLFAIRYELQRGNVHSTQAAFERALETPACRANPELWRCYVRFSYARKQFRAKAKDVFFRGLRYCPWSKDLALEAYTTLVNVMDEFELTSLFNTMASKGLRMHVDLDEFVAKHKKGR</sequence>
<dbReference type="Proteomes" id="UP000654918">
    <property type="component" value="Unassembled WGS sequence"/>
</dbReference>
<feature type="compositionally biased region" description="Basic and acidic residues" evidence="4">
    <location>
        <begin position="31"/>
        <end position="50"/>
    </location>
</feature>
<comment type="similarity">
    <text evidence="2">Belongs to the NRDE2 family.</text>
</comment>
<protein>
    <submittedName>
        <fullName evidence="5">NRDE2-like protein</fullName>
    </submittedName>
</protein>
<gene>
    <name evidence="5" type="ORF">CPLU01_02758</name>
</gene>